<keyword evidence="3" id="KW-1185">Reference proteome</keyword>
<dbReference type="Pfam" id="PF03358">
    <property type="entry name" value="FMN_red"/>
    <property type="match status" value="1"/>
</dbReference>
<protein>
    <submittedName>
        <fullName evidence="2">NADPH azoreductase</fullName>
        <ecNumber evidence="2">1.7.1.6</ecNumber>
    </submittedName>
</protein>
<name>A0ABY7UJV2_9CORY</name>
<dbReference type="PANTHER" id="PTHR30543">
    <property type="entry name" value="CHROMATE REDUCTASE"/>
    <property type="match status" value="1"/>
</dbReference>
<dbReference type="RefSeq" id="WP_042405205.1">
    <property type="nucleotide sequence ID" value="NZ_CBYN010000009.1"/>
</dbReference>
<evidence type="ECO:0000259" key="1">
    <source>
        <dbReference type="Pfam" id="PF03358"/>
    </source>
</evidence>
<dbReference type="SUPFAM" id="SSF52218">
    <property type="entry name" value="Flavoproteins"/>
    <property type="match status" value="1"/>
</dbReference>
<dbReference type="EC" id="1.7.1.6" evidence="2"/>
<evidence type="ECO:0000313" key="3">
    <source>
        <dbReference type="Proteomes" id="UP001218071"/>
    </source>
</evidence>
<dbReference type="Gene3D" id="3.40.50.360">
    <property type="match status" value="1"/>
</dbReference>
<reference evidence="2 3" key="1">
    <citation type="submission" date="2020-10" db="EMBL/GenBank/DDBJ databases">
        <title>Complete genome sequence of Corynebacterium jeddahense DSM 45997, type strain of Corynebacterium jeddahense.</title>
        <authorList>
            <person name="Busche T."/>
            <person name="Kalinowski J."/>
            <person name="Ruckert C."/>
        </authorList>
    </citation>
    <scope>NUCLEOTIDE SEQUENCE [LARGE SCALE GENOMIC DNA]</scope>
    <source>
        <strain evidence="2 3">DSM 45997</strain>
    </source>
</reference>
<dbReference type="GO" id="GO:0050446">
    <property type="term" value="F:azobenzene reductase (NADP+) activity"/>
    <property type="evidence" value="ECO:0007669"/>
    <property type="project" value="UniProtKB-EC"/>
</dbReference>
<dbReference type="Proteomes" id="UP001218071">
    <property type="component" value="Chromosome"/>
</dbReference>
<dbReference type="InterPro" id="IPR005025">
    <property type="entry name" value="FMN_Rdtase-like_dom"/>
</dbReference>
<dbReference type="PANTHER" id="PTHR30543:SF21">
    <property type="entry name" value="NAD(P)H-DEPENDENT FMN REDUCTASE LOT6"/>
    <property type="match status" value="1"/>
</dbReference>
<organism evidence="2 3">
    <name type="scientific">Corynebacterium jeddahense</name>
    <dbReference type="NCBI Taxonomy" id="1414719"/>
    <lineage>
        <taxon>Bacteria</taxon>
        <taxon>Bacillati</taxon>
        <taxon>Actinomycetota</taxon>
        <taxon>Actinomycetes</taxon>
        <taxon>Mycobacteriales</taxon>
        <taxon>Corynebacteriaceae</taxon>
        <taxon>Corynebacterium</taxon>
    </lineage>
</organism>
<dbReference type="EMBL" id="CP063194">
    <property type="protein sequence ID" value="WCZ38416.1"/>
    <property type="molecule type" value="Genomic_DNA"/>
</dbReference>
<evidence type="ECO:0000313" key="2">
    <source>
        <dbReference type="EMBL" id="WCZ38416.1"/>
    </source>
</evidence>
<dbReference type="InterPro" id="IPR050712">
    <property type="entry name" value="NAD(P)H-dep_reductase"/>
</dbReference>
<feature type="domain" description="NADPH-dependent FMN reductase-like" evidence="1">
    <location>
        <begin position="10"/>
        <end position="154"/>
    </location>
</feature>
<gene>
    <name evidence="2" type="primary">azr</name>
    <name evidence="2" type="ORF">CJEDD_04005</name>
</gene>
<keyword evidence="2" id="KW-0560">Oxidoreductase</keyword>
<proteinExistence type="predicted"/>
<dbReference type="InterPro" id="IPR029039">
    <property type="entry name" value="Flavoprotein-like_sf"/>
</dbReference>
<sequence length="186" mass="19877">MTTNETNEPTIGVILGSVRQGRFGEAVAHWVVDAGQAREGFSYQLLDLAEFNVPALTAAVTPGAANNQYEDPAVTAWSKAVDACDGFVFVTPEYNHSVPGAMKNAFDSLGPEWAGKPVAFVGYGADKAIRAVEHWRQIVANFSMFDVRNQVGFSIFSGEFDEAKAANAGALDRMLTDLEGALSARG</sequence>
<accession>A0ABY7UJV2</accession>